<comment type="caution">
    <text evidence="1">The sequence shown here is derived from an EMBL/GenBank/DDBJ whole genome shotgun (WGS) entry which is preliminary data.</text>
</comment>
<gene>
    <name evidence="1" type="ORF">ACHAWO_003069</name>
</gene>
<proteinExistence type="predicted"/>
<organism evidence="1 2">
    <name type="scientific">Cyclotella atomus</name>
    <dbReference type="NCBI Taxonomy" id="382360"/>
    <lineage>
        <taxon>Eukaryota</taxon>
        <taxon>Sar</taxon>
        <taxon>Stramenopiles</taxon>
        <taxon>Ochrophyta</taxon>
        <taxon>Bacillariophyta</taxon>
        <taxon>Coscinodiscophyceae</taxon>
        <taxon>Thalassiosirophycidae</taxon>
        <taxon>Stephanodiscales</taxon>
        <taxon>Stephanodiscaceae</taxon>
        <taxon>Cyclotella</taxon>
    </lineage>
</organism>
<protein>
    <submittedName>
        <fullName evidence="1">Uncharacterized protein</fullName>
    </submittedName>
</protein>
<sequence length="129" mass="14534">MMNQNSRIVVRPLKGYGPEPINRLEVNVDDQLVDDYDKDVWDEGGKSDCGYSESVHDTLMALGQSVYYVLGEPSQEVKQCMKGIGSYFMEMSYAVRDIQRGDFTEFTIVSDDECELEIEAASSNVVDVQ</sequence>
<dbReference type="Proteomes" id="UP001530400">
    <property type="component" value="Unassembled WGS sequence"/>
</dbReference>
<evidence type="ECO:0000313" key="2">
    <source>
        <dbReference type="Proteomes" id="UP001530400"/>
    </source>
</evidence>
<dbReference type="AlphaFoldDB" id="A0ABD3NC72"/>
<dbReference type="EMBL" id="JALLPJ020001228">
    <property type="protein sequence ID" value="KAL3773582.1"/>
    <property type="molecule type" value="Genomic_DNA"/>
</dbReference>
<reference evidence="1 2" key="1">
    <citation type="submission" date="2024-10" db="EMBL/GenBank/DDBJ databases">
        <title>Updated reference genomes for cyclostephanoid diatoms.</title>
        <authorList>
            <person name="Roberts W.R."/>
            <person name="Alverson A.J."/>
        </authorList>
    </citation>
    <scope>NUCLEOTIDE SEQUENCE [LARGE SCALE GENOMIC DNA]</scope>
    <source>
        <strain evidence="1 2">AJA010-31</strain>
    </source>
</reference>
<accession>A0ABD3NC72</accession>
<keyword evidence="2" id="KW-1185">Reference proteome</keyword>
<name>A0ABD3NC72_9STRA</name>
<evidence type="ECO:0000313" key="1">
    <source>
        <dbReference type="EMBL" id="KAL3773582.1"/>
    </source>
</evidence>